<dbReference type="Pfam" id="PF00772">
    <property type="entry name" value="DnaB"/>
    <property type="match status" value="1"/>
</dbReference>
<evidence type="ECO:0000256" key="9">
    <source>
        <dbReference type="ARBA" id="ARBA00022842"/>
    </source>
</evidence>
<dbReference type="NCBIfam" id="TIGR01391">
    <property type="entry name" value="dnaG"/>
    <property type="match status" value="1"/>
</dbReference>
<sequence length="583" mass="66738">MSNIDDNFIEEIKSKSNIIDVISSYLQLNKSGENFKGLCPFHNEKTPSFMVSEKKQYYKCFGCGEGGDVISFLMKKENLDFMDALKILAEKAMIKWPDEEMSIEYKELAKLRDRIFNIHIEAARFYFSLLWSNKDNSLSYIKKRGLSDKNIKRFGLGYAPKDGSLGKYLDSKGYIKEELLESGLFVERSGKVRERFFSRLMFPIFDVRGKVIAFGGRVLGDGLPKYLNSSDTKIFHKKEQLYGLNIAKASSSNGFILTEGYMDVISLHQYGFTSAIASLGTSLTKDQALAIKKYTDKVYICYDSDEAGINATLRAIEVLLKTDISPYIVDINPHKDPDDYLSKEGEAKFRATLKNAYSSLRFKVEYIMKKHDINNDKGQIDFIKEVADILKIHNSPVEVEKEILRISKITNISVKALGSEVYGKYFSPKQFQTQETKNDSNITHNIPKIEKINVTKSNGIENEKALIFSILRNQEALDIAIRILEPEDFCYEETQNIFAELVSKDNNKNIIEKEFMGNNIYEALSTNEIYSLVILLKKNSLKIKIEKLQTEQNSLNPNDESDFKRILEIGMDVIELQKELDRL</sequence>
<dbReference type="PANTHER" id="PTHR30313:SF2">
    <property type="entry name" value="DNA PRIMASE"/>
    <property type="match status" value="1"/>
</dbReference>
<evidence type="ECO:0000313" key="16">
    <source>
        <dbReference type="Proteomes" id="UP001314903"/>
    </source>
</evidence>
<evidence type="ECO:0000256" key="7">
    <source>
        <dbReference type="ARBA" id="ARBA00022771"/>
    </source>
</evidence>
<evidence type="ECO:0000259" key="14">
    <source>
        <dbReference type="PROSITE" id="PS50880"/>
    </source>
</evidence>
<protein>
    <recommendedName>
        <fullName evidence="12 13">DNA primase</fullName>
        <ecNumber evidence="12">2.7.7.101</ecNumber>
    </recommendedName>
</protein>
<evidence type="ECO:0000256" key="5">
    <source>
        <dbReference type="ARBA" id="ARBA00022705"/>
    </source>
</evidence>
<comment type="cofactor">
    <cofactor evidence="12 13">
        <name>Zn(2+)</name>
        <dbReference type="ChEBI" id="CHEBI:29105"/>
    </cofactor>
    <text evidence="12 13">Binds 1 zinc ion per monomer.</text>
</comment>
<evidence type="ECO:0000256" key="1">
    <source>
        <dbReference type="ARBA" id="ARBA00022478"/>
    </source>
</evidence>
<dbReference type="InterPro" id="IPR036185">
    <property type="entry name" value="DNA_heli_DnaB-like_N_sf"/>
</dbReference>
<dbReference type="PIRSF" id="PIRSF002811">
    <property type="entry name" value="DnaG"/>
    <property type="match status" value="1"/>
</dbReference>
<dbReference type="Gene3D" id="3.90.580.10">
    <property type="entry name" value="Zinc finger, CHC2-type domain"/>
    <property type="match status" value="1"/>
</dbReference>
<dbReference type="EMBL" id="JAGGLI010000001">
    <property type="protein sequence ID" value="MBP2026379.1"/>
    <property type="molecule type" value="Genomic_DNA"/>
</dbReference>
<dbReference type="SUPFAM" id="SSF48024">
    <property type="entry name" value="N-terminal domain of DnaB helicase"/>
    <property type="match status" value="1"/>
</dbReference>
<evidence type="ECO:0000256" key="2">
    <source>
        <dbReference type="ARBA" id="ARBA00022515"/>
    </source>
</evidence>
<evidence type="ECO:0000256" key="3">
    <source>
        <dbReference type="ARBA" id="ARBA00022679"/>
    </source>
</evidence>
<reference evidence="15 16" key="1">
    <citation type="submission" date="2021-03" db="EMBL/GenBank/DDBJ databases">
        <title>Genomic Encyclopedia of Type Strains, Phase IV (KMG-IV): sequencing the most valuable type-strain genomes for metagenomic binning, comparative biology and taxonomic classification.</title>
        <authorList>
            <person name="Goeker M."/>
        </authorList>
    </citation>
    <scope>NUCLEOTIDE SEQUENCE [LARGE SCALE GENOMIC DNA]</scope>
    <source>
        <strain evidence="15 16">DSM 27512</strain>
    </source>
</reference>
<comment type="subunit">
    <text evidence="12">Monomer. Interacts with DnaB.</text>
</comment>
<dbReference type="InterPro" id="IPR006171">
    <property type="entry name" value="TOPRIM_dom"/>
</dbReference>
<name>A0ABS4KF42_9FIRM</name>
<keyword evidence="2 12" id="KW-0639">Primosome</keyword>
<dbReference type="InterPro" id="IPR050219">
    <property type="entry name" value="DnaG_primase"/>
</dbReference>
<dbReference type="SUPFAM" id="SSF56731">
    <property type="entry name" value="DNA primase core"/>
    <property type="match status" value="1"/>
</dbReference>
<dbReference type="InterPro" id="IPR037068">
    <property type="entry name" value="DNA_primase_core_N_sf"/>
</dbReference>
<organism evidence="15 16">
    <name type="scientific">Acetoanaerobium pronyense</name>
    <dbReference type="NCBI Taxonomy" id="1482736"/>
    <lineage>
        <taxon>Bacteria</taxon>
        <taxon>Bacillati</taxon>
        <taxon>Bacillota</taxon>
        <taxon>Clostridia</taxon>
        <taxon>Peptostreptococcales</taxon>
        <taxon>Filifactoraceae</taxon>
        <taxon>Acetoanaerobium</taxon>
    </lineage>
</organism>
<dbReference type="PANTHER" id="PTHR30313">
    <property type="entry name" value="DNA PRIMASE"/>
    <property type="match status" value="1"/>
</dbReference>
<dbReference type="Proteomes" id="UP001314903">
    <property type="component" value="Unassembled WGS sequence"/>
</dbReference>
<dbReference type="SMART" id="SM00400">
    <property type="entry name" value="ZnF_CHCC"/>
    <property type="match status" value="1"/>
</dbReference>
<evidence type="ECO:0000256" key="8">
    <source>
        <dbReference type="ARBA" id="ARBA00022833"/>
    </source>
</evidence>
<dbReference type="Gene3D" id="3.40.1360.10">
    <property type="match status" value="1"/>
</dbReference>
<evidence type="ECO:0000256" key="10">
    <source>
        <dbReference type="ARBA" id="ARBA00023125"/>
    </source>
</evidence>
<dbReference type="Pfam" id="PF01807">
    <property type="entry name" value="Zn_ribbon_DnaG"/>
    <property type="match status" value="1"/>
</dbReference>
<dbReference type="Gene3D" id="3.90.980.10">
    <property type="entry name" value="DNA primase, catalytic core, N-terminal domain"/>
    <property type="match status" value="1"/>
</dbReference>
<dbReference type="Gene3D" id="1.10.860.10">
    <property type="entry name" value="DNAb Helicase, Chain A"/>
    <property type="match status" value="1"/>
</dbReference>
<keyword evidence="5 12" id="KW-0235">DNA replication</keyword>
<gene>
    <name evidence="12" type="primary">dnaG</name>
    <name evidence="15" type="ORF">J2Z35_000168</name>
</gene>
<dbReference type="GO" id="GO:0016779">
    <property type="term" value="F:nucleotidyltransferase activity"/>
    <property type="evidence" value="ECO:0007669"/>
    <property type="project" value="UniProtKB-KW"/>
</dbReference>
<dbReference type="PROSITE" id="PS50880">
    <property type="entry name" value="TOPRIM"/>
    <property type="match status" value="1"/>
</dbReference>
<comment type="catalytic activity">
    <reaction evidence="12">
        <text>ssDNA + n NTP = ssDNA/pppN(pN)n-1 hybrid + (n-1) diphosphate.</text>
        <dbReference type="EC" id="2.7.7.101"/>
    </reaction>
</comment>
<comment type="function">
    <text evidence="12 13">RNA polymerase that catalyzes the synthesis of short RNA molecules used as primers for DNA polymerase during DNA replication.</text>
</comment>
<accession>A0ABS4KF42</accession>
<feature type="zinc finger region" description="CHC2-type" evidence="12">
    <location>
        <begin position="39"/>
        <end position="63"/>
    </location>
</feature>
<dbReference type="InterPro" id="IPR002694">
    <property type="entry name" value="Znf_CHC2"/>
</dbReference>
<keyword evidence="8 12" id="KW-0862">Zinc</keyword>
<dbReference type="RefSeq" id="WP_209658361.1">
    <property type="nucleotide sequence ID" value="NZ_JAGGLI010000001.1"/>
</dbReference>
<dbReference type="CDD" id="cd03364">
    <property type="entry name" value="TOPRIM_DnaG_primases"/>
    <property type="match status" value="1"/>
</dbReference>
<keyword evidence="10 12" id="KW-0238">DNA-binding</keyword>
<proteinExistence type="inferred from homology"/>
<evidence type="ECO:0000313" key="15">
    <source>
        <dbReference type="EMBL" id="MBP2026379.1"/>
    </source>
</evidence>
<keyword evidence="4 12" id="KW-0548">Nucleotidyltransferase</keyword>
<keyword evidence="6 12" id="KW-0479">Metal-binding</keyword>
<dbReference type="InterPro" id="IPR006295">
    <property type="entry name" value="DNA_primase_DnaG"/>
</dbReference>
<keyword evidence="16" id="KW-1185">Reference proteome</keyword>
<dbReference type="SUPFAM" id="SSF57783">
    <property type="entry name" value="Zinc beta-ribbon"/>
    <property type="match status" value="1"/>
</dbReference>
<dbReference type="SMART" id="SM00493">
    <property type="entry name" value="TOPRIM"/>
    <property type="match status" value="1"/>
</dbReference>
<dbReference type="InterPro" id="IPR007693">
    <property type="entry name" value="DNA_helicase_DnaB-like_N"/>
</dbReference>
<comment type="caution">
    <text evidence="15">The sequence shown here is derived from an EMBL/GenBank/DDBJ whole genome shotgun (WGS) entry which is preliminary data.</text>
</comment>
<feature type="domain" description="Toprim" evidence="14">
    <location>
        <begin position="253"/>
        <end position="337"/>
    </location>
</feature>
<keyword evidence="11 12" id="KW-0804">Transcription</keyword>
<dbReference type="EC" id="2.7.7.101" evidence="12"/>
<dbReference type="InterPro" id="IPR034151">
    <property type="entry name" value="TOPRIM_DnaG_bac"/>
</dbReference>
<evidence type="ECO:0000256" key="12">
    <source>
        <dbReference type="HAMAP-Rule" id="MF_00974"/>
    </source>
</evidence>
<keyword evidence="7 12" id="KW-0863">Zinc-finger</keyword>
<evidence type="ECO:0000256" key="4">
    <source>
        <dbReference type="ARBA" id="ARBA00022695"/>
    </source>
</evidence>
<comment type="domain">
    <text evidence="12">Contains an N-terminal zinc-binding domain, a central core domain that contains the primase activity, and a C-terminal DnaB-binding domain.</text>
</comment>
<dbReference type="Pfam" id="PF13155">
    <property type="entry name" value="Toprim_2"/>
    <property type="match status" value="1"/>
</dbReference>
<dbReference type="InterPro" id="IPR036977">
    <property type="entry name" value="DNA_primase_Znf_CHC2"/>
</dbReference>
<dbReference type="InterPro" id="IPR016136">
    <property type="entry name" value="DNA_helicase_N/primase_C"/>
</dbReference>
<evidence type="ECO:0000256" key="11">
    <source>
        <dbReference type="ARBA" id="ARBA00023163"/>
    </source>
</evidence>
<dbReference type="InterPro" id="IPR030846">
    <property type="entry name" value="DnaG_bac"/>
</dbReference>
<dbReference type="InterPro" id="IPR013264">
    <property type="entry name" value="DNAG_N"/>
</dbReference>
<comment type="similarity">
    <text evidence="12 13">Belongs to the DnaG primase family.</text>
</comment>
<dbReference type="Pfam" id="PF08275">
    <property type="entry name" value="DNAG_N"/>
    <property type="match status" value="1"/>
</dbReference>
<dbReference type="HAMAP" id="MF_00974">
    <property type="entry name" value="DNA_primase_DnaG"/>
    <property type="match status" value="1"/>
</dbReference>
<evidence type="ECO:0000256" key="6">
    <source>
        <dbReference type="ARBA" id="ARBA00022723"/>
    </source>
</evidence>
<keyword evidence="9" id="KW-0460">Magnesium</keyword>
<keyword evidence="3 12" id="KW-0808">Transferase</keyword>
<keyword evidence="1 12" id="KW-0240">DNA-directed RNA polymerase</keyword>
<evidence type="ECO:0000256" key="13">
    <source>
        <dbReference type="PIRNR" id="PIRNR002811"/>
    </source>
</evidence>